<organism evidence="1 2">
    <name type="scientific">Frisingicoccus caecimuris</name>
    <dbReference type="NCBI Taxonomy" id="1796636"/>
    <lineage>
        <taxon>Bacteria</taxon>
        <taxon>Bacillati</taxon>
        <taxon>Bacillota</taxon>
        <taxon>Clostridia</taxon>
        <taxon>Lachnospirales</taxon>
        <taxon>Lachnospiraceae</taxon>
        <taxon>Frisingicoccus</taxon>
    </lineage>
</organism>
<dbReference type="EMBL" id="SLXA01000002">
    <property type="protein sequence ID" value="TCO85789.1"/>
    <property type="molecule type" value="Genomic_DNA"/>
</dbReference>
<comment type="caution">
    <text evidence="1">The sequence shown here is derived from an EMBL/GenBank/DDBJ whole genome shotgun (WGS) entry which is preliminary data.</text>
</comment>
<keyword evidence="2" id="KW-1185">Reference proteome</keyword>
<evidence type="ECO:0000313" key="2">
    <source>
        <dbReference type="Proteomes" id="UP000295711"/>
    </source>
</evidence>
<dbReference type="RefSeq" id="WP_132088574.1">
    <property type="nucleotide sequence ID" value="NZ_JANKAQ010000001.1"/>
</dbReference>
<sequence>MSFKSELQSVVTIHQNDLNSVIKQIKEMAEGGNYTPQGLENQVKEINAEFQETAEKNQQRGLQIISQAEEYFKNRNQSNTVNNLRDPGYQAGLANVLKMIEKGALSEDDFKDVIAAYKDDALSMKSIRMALGENRNSAVFAQYIPLSREDKLEVFEQLRKNVAKFIRPVSVDNNYAALMSIGWLQEALKNLDDNLQLIE</sequence>
<gene>
    <name evidence="1" type="ORF">EV212_102104</name>
</gene>
<accession>A0A4R2LEB3</accession>
<dbReference type="Proteomes" id="UP000295711">
    <property type="component" value="Unassembled WGS sequence"/>
</dbReference>
<dbReference type="AlphaFoldDB" id="A0A4R2LEB3"/>
<dbReference type="OrthoDB" id="9885416at2"/>
<evidence type="ECO:0000313" key="1">
    <source>
        <dbReference type="EMBL" id="TCO85789.1"/>
    </source>
</evidence>
<name>A0A4R2LEB3_9FIRM</name>
<reference evidence="1 2" key="1">
    <citation type="submission" date="2019-03" db="EMBL/GenBank/DDBJ databases">
        <title>Genomic Encyclopedia of Type Strains, Phase IV (KMG-IV): sequencing the most valuable type-strain genomes for metagenomic binning, comparative biology and taxonomic classification.</title>
        <authorList>
            <person name="Goeker M."/>
        </authorList>
    </citation>
    <scope>NUCLEOTIDE SEQUENCE [LARGE SCALE GENOMIC DNA]</scope>
    <source>
        <strain evidence="1 2">DSM 28559</strain>
    </source>
</reference>
<proteinExistence type="predicted"/>
<protein>
    <submittedName>
        <fullName evidence="1">Uncharacterized protein</fullName>
    </submittedName>
</protein>